<evidence type="ECO:0000313" key="2">
    <source>
        <dbReference type="Proteomes" id="UP000244855"/>
    </source>
</evidence>
<keyword evidence="2" id="KW-1185">Reference proteome</keyword>
<reference evidence="1 2" key="1">
    <citation type="journal article" date="2018" name="Sci. Rep.">
        <title>Comparative genomics provides insights into the lifestyle and reveals functional heterogeneity of dark septate endophytic fungi.</title>
        <authorList>
            <person name="Knapp D.G."/>
            <person name="Nemeth J.B."/>
            <person name="Barry K."/>
            <person name="Hainaut M."/>
            <person name="Henrissat B."/>
            <person name="Johnson J."/>
            <person name="Kuo A."/>
            <person name="Lim J.H.P."/>
            <person name="Lipzen A."/>
            <person name="Nolan M."/>
            <person name="Ohm R.A."/>
            <person name="Tamas L."/>
            <person name="Grigoriev I.V."/>
            <person name="Spatafora J.W."/>
            <person name="Nagy L.G."/>
            <person name="Kovacs G.M."/>
        </authorList>
    </citation>
    <scope>NUCLEOTIDE SEQUENCE [LARGE SCALE GENOMIC DNA]</scope>
    <source>
        <strain evidence="1 2">DSE2036</strain>
    </source>
</reference>
<sequence length="150" mass="17277">MSTTEDLLKRAHAHKACPEVVAEIQELYGLPKVACLHMAALLGELNYIIKRIDKMLRRWRRHYKLPGEVDARAQNERLEQIGNLLKTYAQIASKPNDIADFVDGVWVIYSLSAKMLILSSLLHPELVQPLYHQPENGERRRRAARKQAQK</sequence>
<name>A0A2V1E9Y0_9PLEO</name>
<accession>A0A2V1E9Y0</accession>
<protein>
    <submittedName>
        <fullName evidence="1">Uncharacterized protein</fullName>
    </submittedName>
</protein>
<gene>
    <name evidence="1" type="ORF">DM02DRAFT_648834</name>
</gene>
<dbReference type="EMBL" id="KZ805304">
    <property type="protein sequence ID" value="PVI07341.1"/>
    <property type="molecule type" value="Genomic_DNA"/>
</dbReference>
<evidence type="ECO:0000313" key="1">
    <source>
        <dbReference type="EMBL" id="PVI07341.1"/>
    </source>
</evidence>
<proteinExistence type="predicted"/>
<organism evidence="1 2">
    <name type="scientific">Periconia macrospinosa</name>
    <dbReference type="NCBI Taxonomy" id="97972"/>
    <lineage>
        <taxon>Eukaryota</taxon>
        <taxon>Fungi</taxon>
        <taxon>Dikarya</taxon>
        <taxon>Ascomycota</taxon>
        <taxon>Pezizomycotina</taxon>
        <taxon>Dothideomycetes</taxon>
        <taxon>Pleosporomycetidae</taxon>
        <taxon>Pleosporales</taxon>
        <taxon>Massarineae</taxon>
        <taxon>Periconiaceae</taxon>
        <taxon>Periconia</taxon>
    </lineage>
</organism>
<dbReference type="AlphaFoldDB" id="A0A2V1E9Y0"/>
<dbReference type="Proteomes" id="UP000244855">
    <property type="component" value="Unassembled WGS sequence"/>
</dbReference>